<dbReference type="Proteomes" id="UP001649230">
    <property type="component" value="Chromosome"/>
</dbReference>
<feature type="compositionally biased region" description="Polar residues" evidence="1">
    <location>
        <begin position="1"/>
        <end position="11"/>
    </location>
</feature>
<sequence>MTKQNEQNNQLPVAKNEDVEFSSEIADRDDMEAVQRAHAADARQEQE</sequence>
<evidence type="ECO:0000256" key="1">
    <source>
        <dbReference type="SAM" id="MobiDB-lite"/>
    </source>
</evidence>
<name>A0ABY3SLX7_9BACL</name>
<dbReference type="RefSeq" id="WP_235121627.1">
    <property type="nucleotide sequence ID" value="NZ_CP090978.1"/>
</dbReference>
<dbReference type="Pfam" id="PF14151">
    <property type="entry name" value="YfhD"/>
    <property type="match status" value="1"/>
</dbReference>
<keyword evidence="3" id="KW-1185">Reference proteome</keyword>
<reference evidence="2 3" key="1">
    <citation type="journal article" date="2024" name="Int. J. Syst. Evol. Microbiol.">
        <title>Paenibacillus hexagrammi sp. nov., a novel bacterium isolated from the gut content of Hexagrammos agrammus.</title>
        <authorList>
            <person name="Jung H.K."/>
            <person name="Kim D.G."/>
            <person name="Zin H."/>
            <person name="Park J."/>
            <person name="Jung H."/>
            <person name="Kim Y.O."/>
            <person name="Kong H.J."/>
            <person name="Kim J.W."/>
            <person name="Kim Y.S."/>
        </authorList>
    </citation>
    <scope>NUCLEOTIDE SEQUENCE [LARGE SCALE GENOMIC DNA]</scope>
    <source>
        <strain evidence="2 3">YPD9-1</strain>
    </source>
</reference>
<evidence type="ECO:0000313" key="3">
    <source>
        <dbReference type="Proteomes" id="UP001649230"/>
    </source>
</evidence>
<organism evidence="2 3">
    <name type="scientific">Paenibacillus hexagrammi</name>
    <dbReference type="NCBI Taxonomy" id="2908839"/>
    <lineage>
        <taxon>Bacteria</taxon>
        <taxon>Bacillati</taxon>
        <taxon>Bacillota</taxon>
        <taxon>Bacilli</taxon>
        <taxon>Bacillales</taxon>
        <taxon>Paenibacillaceae</taxon>
        <taxon>Paenibacillus</taxon>
    </lineage>
</organism>
<dbReference type="EMBL" id="CP090978">
    <property type="protein sequence ID" value="UJF35054.1"/>
    <property type="molecule type" value="Genomic_DNA"/>
</dbReference>
<accession>A0ABY3SLX7</accession>
<feature type="compositionally biased region" description="Basic and acidic residues" evidence="1">
    <location>
        <begin position="25"/>
        <end position="47"/>
    </location>
</feature>
<evidence type="ECO:0000313" key="2">
    <source>
        <dbReference type="EMBL" id="UJF35054.1"/>
    </source>
</evidence>
<gene>
    <name evidence="2" type="ORF">L0M14_07910</name>
</gene>
<proteinExistence type="predicted"/>
<feature type="region of interest" description="Disordered" evidence="1">
    <location>
        <begin position="1"/>
        <end position="47"/>
    </location>
</feature>
<dbReference type="InterPro" id="IPR025435">
    <property type="entry name" value="YfhD-like"/>
</dbReference>
<protein>
    <submittedName>
        <fullName evidence="2">YfhD family protein</fullName>
    </submittedName>
</protein>